<feature type="transmembrane region" description="Helical" evidence="1">
    <location>
        <begin position="1578"/>
        <end position="1597"/>
    </location>
</feature>
<keyword evidence="1" id="KW-0812">Transmembrane</keyword>
<dbReference type="eggNOG" id="ENOG502SD6V">
    <property type="taxonomic scope" value="Eukaryota"/>
</dbReference>
<keyword evidence="1" id="KW-0472">Membrane</keyword>
<dbReference type="Proteomes" id="UP000030762">
    <property type="component" value="Unassembled WGS sequence"/>
</dbReference>
<dbReference type="GeneID" id="19945205"/>
<feature type="transmembrane region" description="Helical" evidence="1">
    <location>
        <begin position="574"/>
        <end position="595"/>
    </location>
</feature>
<evidence type="ECO:0000313" key="3">
    <source>
        <dbReference type="Proteomes" id="UP000030762"/>
    </source>
</evidence>
<organism evidence="2 3">
    <name type="scientific">Saprolegnia diclina (strain VS20)</name>
    <dbReference type="NCBI Taxonomy" id="1156394"/>
    <lineage>
        <taxon>Eukaryota</taxon>
        <taxon>Sar</taxon>
        <taxon>Stramenopiles</taxon>
        <taxon>Oomycota</taxon>
        <taxon>Saprolegniomycetes</taxon>
        <taxon>Saprolegniales</taxon>
        <taxon>Saprolegniaceae</taxon>
        <taxon>Saprolegnia</taxon>
    </lineage>
</organism>
<evidence type="ECO:0000256" key="1">
    <source>
        <dbReference type="SAM" id="Phobius"/>
    </source>
</evidence>
<sequence>MWPSVETAVGVGYVVCTLLGGVWYLRLLTPSFANDLWWPGYNLSWHQAFLVDVVNQLLQSQANGTFDVLSPIAVVAKRYDAGANHASFYLPYIHEQLLTPQTSFRCVVQELRALSAYWAFRMNVQYCWVDLNKTFEVAHTVARQGRCADLYSTNAAVYLETMLRNQDWPAMQATWGGDGIRFNVAIERGLQETSHGRRLLSDMAAAKATTSVDDEVAYWHTYDVAHYTLQWQNRWGAGIAETLVLQNAFGMTQQITLKALDQITGPWSSQTMFWIPIQDLFSAMVMNRSFVRGTSRFFGANTSGLPTLSLESYRGINVGYGVAHRFHDSIGPFLSVDCLYVPPPVVLREAYNHFLSLLHTELQASGLLRAAFYAGTAPVVAPVPASWRNRSAYFGGDPMCTSGTATAFVQQSFDFYDACTSAVPLTLSPSPSALLWAALAANATVSPTWLQSAVPTMAMPSDLADMVVAIPLAVAMLNVSLMQYAASTSRVNEMDLLLHPLLGDPTIDPNWHAAGWCFLFEWALGQREVVAFAGDVSTLVLLSNAYPTQAYIASDAILQSATQLVLTMVGISSMMLLVAGAAALVGVSLANGRIVGRNLLYLNRVVGAIWMGRPLALIRGMSAILLLATAQLHLVTEATPATTRLEASPRSIFETSLLAGEATWVSYVLTDVAVVVAREAAPLAGALGACSSWLFTLLWTLLVPVAMEIRLDRRCSPDDMDYGLVCTSGVLRVGSYDRTLLLLGAQVIFLAMALVLTVAWRRPSLDVHRTVRLVGMADVLMCPLAMTTRFDLPTCLLCGLVPLSSQRVFDVTLWGLYDNRFSVSRRVGLHPNVRRDATMAMHGPTLHRTWSSVFASVKKRSRRFMTLVALGNMVVAVVSSVSYFEVSQVNLANDYYWANFNVTGAHAFFATWLNEQLVLGLQSASPLLEEPSVLQEALFAADTAYVLAPNNYGALLQHAELHTIEDAITGLRASDACMAPWIFSPYCFLDFDRAFEVAYSAARQARCYADMPTNGAVYLESLLRNIDYRDWTNCWGTAFETAYARDLRGSVAGQKWLDMVSANPVPLSTEAAYWRQHGVESYDTQWQNYKRIGVMNSYSITNAYGVSNDLTLMALNGTYRVDRQTTYKMYWSLANDLSAILRNTSGIGGRSLLRRSSQFAFLNTTLQAVLMANGTLTSPLQNGLQVVSQLLGPFGTVDMIYISVPPLVLRFVADAIERLRHALGHANTGAQAAYFGISPVAISYPIPSVWLEPNVPAYGSSPLCPELSAPKRVSTGLANIIGFDLACIDSSPMQSKVVPTRMMYVVASLLSSLAFLDIRSINTSAICRFDVANAGICPTYLVATMRFVKAYLLSVVPLNETSALVTEARRVHLHVVGMNVSLMVYAKPTNNVLRLLQAPVLPDDAFAFFGWTYLFDWVLGHREVISFRGDANASLTLLTDATLPLRQQVPAWQVTGDFAQYSRACVYYVTCVMLGVAVVATGYMLTTRGHFEGQNLLKLDRIGGIVWVGRPVLILRSLTALCLLSTASLDLGTSGFVSFFDRTPLPFYKMLLASWEVAWLVVVVDDIGLVVTREHAHWYLSLHSIVVCCGAVLYSYVMPVAPSLVVEKQCQVVEMDFQILCTSADLVIGHVRRLLGIVVCTIVSHLLGYILARLVIGPLPPTKVTSRLLSAGAKYLYNHSRCVVHGVFYLDRASAALNGVLTYRHQNVLYAFDIKLWRILAAPVPDDGDLRDALPLPDGIVGNEPWTMV</sequence>
<dbReference type="EMBL" id="JH767142">
    <property type="protein sequence ID" value="EQC38048.1"/>
    <property type="molecule type" value="Genomic_DNA"/>
</dbReference>
<dbReference type="InParanoid" id="T0RZU1"/>
<feature type="transmembrane region" description="Helical" evidence="1">
    <location>
        <begin position="1547"/>
        <end position="1571"/>
    </location>
</feature>
<feature type="transmembrane region" description="Helical" evidence="1">
    <location>
        <begin position="740"/>
        <end position="760"/>
    </location>
</feature>
<dbReference type="VEuPathDB" id="FungiDB:SDRG_04478"/>
<feature type="transmembrane region" description="Helical" evidence="1">
    <location>
        <begin position="1507"/>
        <end position="1527"/>
    </location>
</feature>
<reference evidence="2 3" key="1">
    <citation type="submission" date="2012-04" db="EMBL/GenBank/DDBJ databases">
        <title>The Genome Sequence of Saprolegnia declina VS20.</title>
        <authorList>
            <consortium name="The Broad Institute Genome Sequencing Platform"/>
            <person name="Russ C."/>
            <person name="Nusbaum C."/>
            <person name="Tyler B."/>
            <person name="van West P."/>
            <person name="Dieguez-Uribeondo J."/>
            <person name="de Bruijn I."/>
            <person name="Tripathy S."/>
            <person name="Jiang R."/>
            <person name="Young S.K."/>
            <person name="Zeng Q."/>
            <person name="Gargeya S."/>
            <person name="Fitzgerald M."/>
            <person name="Haas B."/>
            <person name="Abouelleil A."/>
            <person name="Alvarado L."/>
            <person name="Arachchi H.M."/>
            <person name="Berlin A."/>
            <person name="Chapman S.B."/>
            <person name="Goldberg J."/>
            <person name="Griggs A."/>
            <person name="Gujja S."/>
            <person name="Hansen M."/>
            <person name="Howarth C."/>
            <person name="Imamovic A."/>
            <person name="Larimer J."/>
            <person name="McCowen C."/>
            <person name="Montmayeur A."/>
            <person name="Murphy C."/>
            <person name="Neiman D."/>
            <person name="Pearson M."/>
            <person name="Priest M."/>
            <person name="Roberts A."/>
            <person name="Saif S."/>
            <person name="Shea T."/>
            <person name="Sisk P."/>
            <person name="Sykes S."/>
            <person name="Wortman J."/>
            <person name="Nusbaum C."/>
            <person name="Birren B."/>
        </authorList>
    </citation>
    <scope>NUCLEOTIDE SEQUENCE [LARGE SCALE GENOMIC DNA]</scope>
    <source>
        <strain evidence="2 3">VS20</strain>
    </source>
</reference>
<protein>
    <submittedName>
        <fullName evidence="2">Uncharacterized protein</fullName>
    </submittedName>
</protein>
<dbReference type="RefSeq" id="XP_008608375.1">
    <property type="nucleotide sequence ID" value="XM_008610153.1"/>
</dbReference>
<proteinExistence type="predicted"/>
<feature type="transmembrane region" description="Helical" evidence="1">
    <location>
        <begin position="1634"/>
        <end position="1656"/>
    </location>
</feature>
<feature type="transmembrane region" description="Helical" evidence="1">
    <location>
        <begin position="1466"/>
        <end position="1486"/>
    </location>
</feature>
<feature type="transmembrane region" description="Helical" evidence="1">
    <location>
        <begin position="864"/>
        <end position="884"/>
    </location>
</feature>
<feature type="transmembrane region" description="Helical" evidence="1">
    <location>
        <begin position="683"/>
        <end position="702"/>
    </location>
</feature>
<name>T0RZU1_SAPDV</name>
<gene>
    <name evidence="2" type="ORF">SDRG_04478</name>
</gene>
<dbReference type="OMA" id="INTSAIC"/>
<evidence type="ECO:0000313" key="2">
    <source>
        <dbReference type="EMBL" id="EQC38048.1"/>
    </source>
</evidence>
<dbReference type="OrthoDB" id="81141at2759"/>
<keyword evidence="1" id="KW-1133">Transmembrane helix</keyword>
<accession>T0RZU1</accession>
<keyword evidence="3" id="KW-1185">Reference proteome</keyword>